<keyword evidence="2" id="KW-0489">Methyltransferase</keyword>
<organism evidence="2 3">
    <name type="scientific">Thermoactinomyces daqus</name>
    <dbReference type="NCBI Taxonomy" id="1329516"/>
    <lineage>
        <taxon>Bacteria</taxon>
        <taxon>Bacillati</taxon>
        <taxon>Bacillota</taxon>
        <taxon>Bacilli</taxon>
        <taxon>Bacillales</taxon>
        <taxon>Thermoactinomycetaceae</taxon>
        <taxon>Thermoactinomyces</taxon>
    </lineage>
</organism>
<protein>
    <submittedName>
        <fullName evidence="2">Class I SAM-dependent methyltransferase</fullName>
    </submittedName>
</protein>
<dbReference type="AlphaFoldDB" id="A0A7W1XCJ8"/>
<comment type="caution">
    <text evidence="2">The sequence shown here is derived from an EMBL/GenBank/DDBJ whole genome shotgun (WGS) entry which is preliminary data.</text>
</comment>
<dbReference type="GO" id="GO:0032259">
    <property type="term" value="P:methylation"/>
    <property type="evidence" value="ECO:0007669"/>
    <property type="project" value="UniProtKB-KW"/>
</dbReference>
<dbReference type="InterPro" id="IPR013216">
    <property type="entry name" value="Methyltransf_11"/>
</dbReference>
<dbReference type="Pfam" id="PF08241">
    <property type="entry name" value="Methyltransf_11"/>
    <property type="match status" value="1"/>
</dbReference>
<evidence type="ECO:0000313" key="2">
    <source>
        <dbReference type="EMBL" id="MBA4544191.1"/>
    </source>
</evidence>
<dbReference type="Proteomes" id="UP000530514">
    <property type="component" value="Unassembled WGS sequence"/>
</dbReference>
<dbReference type="RefSeq" id="WP_033101615.1">
    <property type="nucleotide sequence ID" value="NZ_JACEIP010000031.1"/>
</dbReference>
<dbReference type="SUPFAM" id="SSF53335">
    <property type="entry name" value="S-adenosyl-L-methionine-dependent methyltransferases"/>
    <property type="match status" value="1"/>
</dbReference>
<feature type="domain" description="Methyltransferase type 11" evidence="1">
    <location>
        <begin position="48"/>
        <end position="144"/>
    </location>
</feature>
<evidence type="ECO:0000259" key="1">
    <source>
        <dbReference type="Pfam" id="PF08241"/>
    </source>
</evidence>
<dbReference type="InterPro" id="IPR029063">
    <property type="entry name" value="SAM-dependent_MTases_sf"/>
</dbReference>
<name>A0A7W1XCJ8_9BACL</name>
<keyword evidence="2" id="KW-0808">Transferase</keyword>
<proteinExistence type="predicted"/>
<dbReference type="PANTHER" id="PTHR43591">
    <property type="entry name" value="METHYLTRANSFERASE"/>
    <property type="match status" value="1"/>
</dbReference>
<accession>A0A7W1XCJ8</accession>
<reference evidence="2 3" key="1">
    <citation type="submission" date="2020-07" db="EMBL/GenBank/DDBJ databases">
        <authorList>
            <person name="Feng H."/>
        </authorList>
    </citation>
    <scope>NUCLEOTIDE SEQUENCE [LARGE SCALE GENOMIC DNA]</scope>
    <source>
        <strain evidence="3">s-11</strain>
    </source>
</reference>
<dbReference type="OrthoDB" id="43862at2"/>
<keyword evidence="3" id="KW-1185">Reference proteome</keyword>
<dbReference type="Gene3D" id="3.40.50.150">
    <property type="entry name" value="Vaccinia Virus protein VP39"/>
    <property type="match status" value="1"/>
</dbReference>
<dbReference type="CDD" id="cd02440">
    <property type="entry name" value="AdoMet_MTases"/>
    <property type="match status" value="1"/>
</dbReference>
<dbReference type="EMBL" id="JACEIP010000031">
    <property type="protein sequence ID" value="MBA4544191.1"/>
    <property type="molecule type" value="Genomic_DNA"/>
</dbReference>
<gene>
    <name evidence="2" type="ORF">H1164_15110</name>
</gene>
<sequence length="220" mass="24650">MSENPTKGPEMSGFIATWYAKNTEKQIEKYRNDAKKVFSSVSEGDAVLELAPGPGYLSIELAKMGRFHITGLDISKKFVQMAQANATRAGVDIDFRHGDAAQMPFDDHAFDFIICRAAFKNFSKPVAALDEMNRVLKPGGKALIIDFKKDVSKDKLDQFVSGDLGFTGINSLVTKWMFRFVVIKQAYTKDEVKEMIAKSKFQTGRIHEGLIGLEVWLEKK</sequence>
<dbReference type="GO" id="GO:0008757">
    <property type="term" value="F:S-adenosylmethionine-dependent methyltransferase activity"/>
    <property type="evidence" value="ECO:0007669"/>
    <property type="project" value="InterPro"/>
</dbReference>
<evidence type="ECO:0000313" key="3">
    <source>
        <dbReference type="Proteomes" id="UP000530514"/>
    </source>
</evidence>